<keyword evidence="10" id="KW-0012">Acyltransferase</keyword>
<dbReference type="InterPro" id="IPR041280">
    <property type="entry name" value="Big_10"/>
</dbReference>
<dbReference type="GO" id="GO:0016746">
    <property type="term" value="F:acyltransferase activity"/>
    <property type="evidence" value="ECO:0007669"/>
    <property type="project" value="UniProtKB-KW"/>
</dbReference>
<dbReference type="GO" id="GO:0008360">
    <property type="term" value="P:regulation of cell shape"/>
    <property type="evidence" value="ECO:0007669"/>
    <property type="project" value="UniProtKB-UniRule"/>
</dbReference>
<dbReference type="CDD" id="cd16913">
    <property type="entry name" value="YkuD_like"/>
    <property type="match status" value="1"/>
</dbReference>
<evidence type="ECO:0000256" key="11">
    <source>
        <dbReference type="ARBA" id="ARBA00023316"/>
    </source>
</evidence>
<evidence type="ECO:0000313" key="15">
    <source>
        <dbReference type="EMBL" id="GLL14852.1"/>
    </source>
</evidence>
<dbReference type="Pfam" id="PF17964">
    <property type="entry name" value="Big_10"/>
    <property type="match status" value="1"/>
</dbReference>
<reference evidence="15" key="2">
    <citation type="submission" date="2023-01" db="EMBL/GenBank/DDBJ databases">
        <authorList>
            <person name="Sun Q."/>
            <person name="Evtushenko L."/>
        </authorList>
    </citation>
    <scope>NUCLEOTIDE SEQUENCE</scope>
    <source>
        <strain evidence="15">VKM Ac-1069</strain>
    </source>
</reference>
<name>A0A9W6L707_9PSEU</name>
<feature type="active site" description="Proton donor/acceptor" evidence="13">
    <location>
        <position position="336"/>
    </location>
</feature>
<feature type="active site" description="Nucleophile" evidence="13">
    <location>
        <position position="354"/>
    </location>
</feature>
<keyword evidence="3" id="KW-0808">Transferase</keyword>
<dbReference type="RefSeq" id="WP_081924670.1">
    <property type="nucleotide sequence ID" value="NZ_BAAAUZ010000046.1"/>
</dbReference>
<dbReference type="GO" id="GO:0018104">
    <property type="term" value="P:peptidoglycan-protein cross-linking"/>
    <property type="evidence" value="ECO:0007669"/>
    <property type="project" value="TreeGrafter"/>
</dbReference>
<sequence>MKVTRRWGSTALGVATVVVLGLGVLVGSHPSAAAGAFGADALAPLAGLPTVDAAPAPVVHITPDQGTPLNPTQPITVSVADGTAQAVHVTNTATGKAVDGTLAPDGHTWTSTGDLAYSATYAVAVDTLDRDQAPGHTDGTVATVAPKAEAYPSFIPAPNSVPTVGIGQPIVVRFDHAITDRAAAEKALTVTSSPVQAGSWYWISDTEVHYRPQQYWKPGTTLSVKADLYGVDLGAGTYGSTDRTMTVKVHDSWVAKADGATEQMQIFDNGQLVKTMNISLGSPGFPSHTGPHVISDKQPSIIMDSCTYGVCQGQPGYYREKVDLDERISNDGEFVHSAPWSVGQQGSSNVSHGCVNLAPADAQWFFDHFGIGDVVEITNSGGPPLPVYDTYGDWELSWADWKAGSAL</sequence>
<dbReference type="InterPro" id="IPR050979">
    <property type="entry name" value="LD-transpeptidase"/>
</dbReference>
<dbReference type="Gene3D" id="2.60.40.3710">
    <property type="match status" value="1"/>
</dbReference>
<evidence type="ECO:0000256" key="12">
    <source>
        <dbReference type="ARBA" id="ARBA00060592"/>
    </source>
</evidence>
<reference evidence="15" key="1">
    <citation type="journal article" date="2014" name="Int. J. Syst. Evol. Microbiol.">
        <title>Complete genome sequence of Corynebacterium casei LMG S-19264T (=DSM 44701T), isolated from a smear-ripened cheese.</title>
        <authorList>
            <consortium name="US DOE Joint Genome Institute (JGI-PGF)"/>
            <person name="Walter F."/>
            <person name="Albersmeier A."/>
            <person name="Kalinowski J."/>
            <person name="Ruckert C."/>
        </authorList>
    </citation>
    <scope>NUCLEOTIDE SEQUENCE</scope>
    <source>
        <strain evidence="15">VKM Ac-1069</strain>
    </source>
</reference>
<keyword evidence="16" id="KW-1185">Reference proteome</keyword>
<keyword evidence="11 13" id="KW-0961">Cell wall biogenesis/degradation</keyword>
<evidence type="ECO:0000256" key="9">
    <source>
        <dbReference type="ARBA" id="ARBA00023288"/>
    </source>
</evidence>
<comment type="pathway">
    <text evidence="1 13">Cell wall biogenesis; peptidoglycan biosynthesis.</text>
</comment>
<comment type="caution">
    <text evidence="15">The sequence shown here is derived from an EMBL/GenBank/DDBJ whole genome shotgun (WGS) entry which is preliminary data.</text>
</comment>
<dbReference type="Pfam" id="PF03734">
    <property type="entry name" value="YkuD"/>
    <property type="match status" value="1"/>
</dbReference>
<dbReference type="AlphaFoldDB" id="A0A9W6L707"/>
<keyword evidence="9" id="KW-0449">Lipoprotein</keyword>
<evidence type="ECO:0000256" key="10">
    <source>
        <dbReference type="ARBA" id="ARBA00023315"/>
    </source>
</evidence>
<dbReference type="GO" id="GO:0071555">
    <property type="term" value="P:cell wall organization"/>
    <property type="evidence" value="ECO:0007669"/>
    <property type="project" value="UniProtKB-UniRule"/>
</dbReference>
<keyword evidence="7" id="KW-0472">Membrane</keyword>
<accession>A0A9W6L707</accession>
<keyword evidence="5 13" id="KW-0133">Cell shape</keyword>
<dbReference type="Gene3D" id="2.40.440.10">
    <property type="entry name" value="L,D-transpeptidase catalytic domain-like"/>
    <property type="match status" value="1"/>
</dbReference>
<evidence type="ECO:0000259" key="14">
    <source>
        <dbReference type="PROSITE" id="PS52029"/>
    </source>
</evidence>
<evidence type="ECO:0000256" key="13">
    <source>
        <dbReference type="PROSITE-ProRule" id="PRU01373"/>
    </source>
</evidence>
<dbReference type="EMBL" id="BSFQ01000037">
    <property type="protein sequence ID" value="GLL14852.1"/>
    <property type="molecule type" value="Genomic_DNA"/>
</dbReference>
<protein>
    <recommendedName>
        <fullName evidence="14">L,D-TPase catalytic domain-containing protein</fullName>
    </recommendedName>
</protein>
<dbReference type="Proteomes" id="UP001143463">
    <property type="component" value="Unassembled WGS sequence"/>
</dbReference>
<evidence type="ECO:0000256" key="1">
    <source>
        <dbReference type="ARBA" id="ARBA00004752"/>
    </source>
</evidence>
<organism evidence="15 16">
    <name type="scientific">Pseudonocardia halophobica</name>
    <dbReference type="NCBI Taxonomy" id="29401"/>
    <lineage>
        <taxon>Bacteria</taxon>
        <taxon>Bacillati</taxon>
        <taxon>Actinomycetota</taxon>
        <taxon>Actinomycetes</taxon>
        <taxon>Pseudonocardiales</taxon>
        <taxon>Pseudonocardiaceae</taxon>
        <taxon>Pseudonocardia</taxon>
    </lineage>
</organism>
<gene>
    <name evidence="15" type="ORF">GCM10017577_60010</name>
</gene>
<keyword evidence="2" id="KW-1003">Cell membrane</keyword>
<evidence type="ECO:0000256" key="5">
    <source>
        <dbReference type="ARBA" id="ARBA00022960"/>
    </source>
</evidence>
<dbReference type="PANTHER" id="PTHR30582:SF2">
    <property type="entry name" value="L,D-TRANSPEPTIDASE YCIB-RELATED"/>
    <property type="match status" value="1"/>
</dbReference>
<evidence type="ECO:0000256" key="2">
    <source>
        <dbReference type="ARBA" id="ARBA00022475"/>
    </source>
</evidence>
<dbReference type="Gene3D" id="2.60.40.3780">
    <property type="match status" value="1"/>
</dbReference>
<dbReference type="SUPFAM" id="SSF141523">
    <property type="entry name" value="L,D-transpeptidase catalytic domain-like"/>
    <property type="match status" value="1"/>
</dbReference>
<keyword evidence="4" id="KW-0732">Signal</keyword>
<dbReference type="PANTHER" id="PTHR30582">
    <property type="entry name" value="L,D-TRANSPEPTIDASE"/>
    <property type="match status" value="1"/>
</dbReference>
<evidence type="ECO:0000256" key="3">
    <source>
        <dbReference type="ARBA" id="ARBA00022679"/>
    </source>
</evidence>
<dbReference type="InterPro" id="IPR038063">
    <property type="entry name" value="Transpep_catalytic_dom"/>
</dbReference>
<dbReference type="FunFam" id="2.40.440.10:FF:000005">
    <property type="entry name" value="L,D-transpeptidase 2"/>
    <property type="match status" value="1"/>
</dbReference>
<dbReference type="PROSITE" id="PS52029">
    <property type="entry name" value="LD_TPASE"/>
    <property type="match status" value="1"/>
</dbReference>
<evidence type="ECO:0000256" key="8">
    <source>
        <dbReference type="ARBA" id="ARBA00023139"/>
    </source>
</evidence>
<comment type="pathway">
    <text evidence="12">Glycan biosynthesis.</text>
</comment>
<dbReference type="GO" id="GO:0071972">
    <property type="term" value="F:peptidoglycan L,D-transpeptidase activity"/>
    <property type="evidence" value="ECO:0007669"/>
    <property type="project" value="TreeGrafter"/>
</dbReference>
<feature type="domain" description="L,D-TPase catalytic" evidence="14">
    <location>
        <begin position="253"/>
        <end position="378"/>
    </location>
</feature>
<keyword evidence="8" id="KW-0564">Palmitate</keyword>
<evidence type="ECO:0000313" key="16">
    <source>
        <dbReference type="Proteomes" id="UP001143463"/>
    </source>
</evidence>
<dbReference type="GO" id="GO:0005576">
    <property type="term" value="C:extracellular region"/>
    <property type="evidence" value="ECO:0007669"/>
    <property type="project" value="TreeGrafter"/>
</dbReference>
<evidence type="ECO:0000256" key="7">
    <source>
        <dbReference type="ARBA" id="ARBA00023136"/>
    </source>
</evidence>
<evidence type="ECO:0000256" key="4">
    <source>
        <dbReference type="ARBA" id="ARBA00022729"/>
    </source>
</evidence>
<keyword evidence="6 13" id="KW-0573">Peptidoglycan synthesis</keyword>
<dbReference type="CDD" id="cd13432">
    <property type="entry name" value="LDT_IgD_like_2"/>
    <property type="match status" value="1"/>
</dbReference>
<evidence type="ECO:0000256" key="6">
    <source>
        <dbReference type="ARBA" id="ARBA00022984"/>
    </source>
</evidence>
<dbReference type="InterPro" id="IPR005490">
    <property type="entry name" value="LD_TPept_cat_dom"/>
</dbReference>
<proteinExistence type="predicted"/>